<feature type="compositionally biased region" description="Basic and acidic residues" evidence="1">
    <location>
        <begin position="337"/>
        <end position="357"/>
    </location>
</feature>
<reference evidence="2" key="1">
    <citation type="submission" date="2023-03" db="EMBL/GenBank/DDBJ databases">
        <title>Massive genome expansion in bonnet fungi (Mycena s.s.) driven by repeated elements and novel gene families across ecological guilds.</title>
        <authorList>
            <consortium name="Lawrence Berkeley National Laboratory"/>
            <person name="Harder C.B."/>
            <person name="Miyauchi S."/>
            <person name="Viragh M."/>
            <person name="Kuo A."/>
            <person name="Thoen E."/>
            <person name="Andreopoulos B."/>
            <person name="Lu D."/>
            <person name="Skrede I."/>
            <person name="Drula E."/>
            <person name="Henrissat B."/>
            <person name="Morin E."/>
            <person name="Kohler A."/>
            <person name="Barry K."/>
            <person name="LaButti K."/>
            <person name="Morin E."/>
            <person name="Salamov A."/>
            <person name="Lipzen A."/>
            <person name="Mereny Z."/>
            <person name="Hegedus B."/>
            <person name="Baldrian P."/>
            <person name="Stursova M."/>
            <person name="Weitz H."/>
            <person name="Taylor A."/>
            <person name="Grigoriev I.V."/>
            <person name="Nagy L.G."/>
            <person name="Martin F."/>
            <person name="Kauserud H."/>
        </authorList>
    </citation>
    <scope>NUCLEOTIDE SEQUENCE</scope>
    <source>
        <strain evidence="2">CBHHK182m</strain>
    </source>
</reference>
<evidence type="ECO:0000313" key="3">
    <source>
        <dbReference type="Proteomes" id="UP001215598"/>
    </source>
</evidence>
<dbReference type="Proteomes" id="UP001215598">
    <property type="component" value="Unassembled WGS sequence"/>
</dbReference>
<dbReference type="EMBL" id="JARKIB010000131">
    <property type="protein sequence ID" value="KAJ7734635.1"/>
    <property type="molecule type" value="Genomic_DNA"/>
</dbReference>
<keyword evidence="3" id="KW-1185">Reference proteome</keyword>
<dbReference type="AlphaFoldDB" id="A0AAD7MW40"/>
<name>A0AAD7MW40_9AGAR</name>
<evidence type="ECO:0000256" key="1">
    <source>
        <dbReference type="SAM" id="MobiDB-lite"/>
    </source>
</evidence>
<sequence>MPPGEFSELPLAPNSQSQPFTLTNFSAFSVFNTPTPSQIPFDSPIPAHRPFSDRIEMTPTTSPPIPLNLGPSPLHTNTNFEQANKRADIVLSVNKERADERNKAQTLAVVTKRGGGQRRTEEKENIETEEVDTGGKRVKYTGPRLIVLARAVVDEQPFLAAHKTKGATWDRVVERMRESREFSGAKLSTATVQQKAEKLVKFKKNPTAKANEKLANIIGTGTSSGPIIGALLERLEQQHDDAKDKSDEAKEKIKQKNTEDHDGGEAIREASMNTMRKRRREPTPNSDDEGSATDTGVAATPTSRTTAVSSSVKTIDSDAEDKPRKRKRRGQNPSSDAEGRLLKMMERQNERRQRHEEKVEATFDRFVDNNERQKNEYMSLLKDFIAKA</sequence>
<gene>
    <name evidence="2" type="ORF">B0H16DRAFT_1767130</name>
</gene>
<protein>
    <submittedName>
        <fullName evidence="2">Uncharacterized protein</fullName>
    </submittedName>
</protein>
<feature type="region of interest" description="Disordered" evidence="1">
    <location>
        <begin position="109"/>
        <end position="130"/>
    </location>
</feature>
<evidence type="ECO:0000313" key="2">
    <source>
        <dbReference type="EMBL" id="KAJ7734635.1"/>
    </source>
</evidence>
<feature type="compositionally biased region" description="Basic and acidic residues" evidence="1">
    <location>
        <begin position="238"/>
        <end position="268"/>
    </location>
</feature>
<feature type="compositionally biased region" description="Polar residues" evidence="1">
    <location>
        <begin position="300"/>
        <end position="314"/>
    </location>
</feature>
<accession>A0AAD7MW40</accession>
<organism evidence="2 3">
    <name type="scientific">Mycena metata</name>
    <dbReference type="NCBI Taxonomy" id="1033252"/>
    <lineage>
        <taxon>Eukaryota</taxon>
        <taxon>Fungi</taxon>
        <taxon>Dikarya</taxon>
        <taxon>Basidiomycota</taxon>
        <taxon>Agaricomycotina</taxon>
        <taxon>Agaricomycetes</taxon>
        <taxon>Agaricomycetidae</taxon>
        <taxon>Agaricales</taxon>
        <taxon>Marasmiineae</taxon>
        <taxon>Mycenaceae</taxon>
        <taxon>Mycena</taxon>
    </lineage>
</organism>
<comment type="caution">
    <text evidence="2">The sequence shown here is derived from an EMBL/GenBank/DDBJ whole genome shotgun (WGS) entry which is preliminary data.</text>
</comment>
<proteinExistence type="predicted"/>
<feature type="region of interest" description="Disordered" evidence="1">
    <location>
        <begin position="238"/>
        <end position="357"/>
    </location>
</feature>